<feature type="region of interest" description="Disordered" evidence="6">
    <location>
        <begin position="1"/>
        <end position="22"/>
    </location>
</feature>
<comment type="caution">
    <text evidence="9">The sequence shown here is derived from an EMBL/GenBank/DDBJ whole genome shotgun (WGS) entry which is preliminary data.</text>
</comment>
<evidence type="ECO:0000313" key="10">
    <source>
        <dbReference type="Proteomes" id="UP000185557"/>
    </source>
</evidence>
<keyword evidence="3 7" id="KW-0812">Transmembrane</keyword>
<feature type="domain" description="DUF202" evidence="8">
    <location>
        <begin position="22"/>
        <end position="91"/>
    </location>
</feature>
<dbReference type="GO" id="GO:0005886">
    <property type="term" value="C:plasma membrane"/>
    <property type="evidence" value="ECO:0007669"/>
    <property type="project" value="UniProtKB-SubCell"/>
</dbReference>
<feature type="transmembrane region" description="Helical" evidence="7">
    <location>
        <begin position="105"/>
        <end position="127"/>
    </location>
</feature>
<protein>
    <recommendedName>
        <fullName evidence="8">DUF202 domain-containing protein</fullName>
    </recommendedName>
</protein>
<evidence type="ECO:0000256" key="3">
    <source>
        <dbReference type="ARBA" id="ARBA00022692"/>
    </source>
</evidence>
<dbReference type="InterPro" id="IPR052053">
    <property type="entry name" value="IM_YidH-like"/>
</dbReference>
<evidence type="ECO:0000256" key="2">
    <source>
        <dbReference type="ARBA" id="ARBA00022475"/>
    </source>
</evidence>
<name>A0A1U7IYZ1_9CYAN</name>
<reference evidence="9 10" key="1">
    <citation type="submission" date="2016-11" db="EMBL/GenBank/DDBJ databases">
        <title>Draft Genome Sequences of Nine Cyanobacterial Strains from Diverse Habitats.</title>
        <authorList>
            <person name="Zhu T."/>
            <person name="Hou S."/>
            <person name="Lu X."/>
            <person name="Hess W.R."/>
        </authorList>
    </citation>
    <scope>NUCLEOTIDE SEQUENCE [LARGE SCALE GENOMIC DNA]</scope>
    <source>
        <strain evidence="9 10">NIES-30</strain>
    </source>
</reference>
<dbReference type="Pfam" id="PF02656">
    <property type="entry name" value="DUF202"/>
    <property type="match status" value="1"/>
</dbReference>
<accession>A0A1U7IYZ1</accession>
<keyword evidence="4 7" id="KW-1133">Transmembrane helix</keyword>
<organism evidence="9 10">
    <name type="scientific">Phormidium tenue NIES-30</name>
    <dbReference type="NCBI Taxonomy" id="549789"/>
    <lineage>
        <taxon>Bacteria</taxon>
        <taxon>Bacillati</taxon>
        <taxon>Cyanobacteriota</taxon>
        <taxon>Cyanophyceae</taxon>
        <taxon>Oscillatoriophycideae</taxon>
        <taxon>Oscillatoriales</taxon>
        <taxon>Oscillatoriaceae</taxon>
        <taxon>Phormidium</taxon>
    </lineage>
</organism>
<dbReference type="PANTHER" id="PTHR34187">
    <property type="entry name" value="FGR18P"/>
    <property type="match status" value="1"/>
</dbReference>
<gene>
    <name evidence="9" type="ORF">NIES30_23760</name>
</gene>
<evidence type="ECO:0000256" key="5">
    <source>
        <dbReference type="ARBA" id="ARBA00023136"/>
    </source>
</evidence>
<dbReference type="STRING" id="549789.NIES30_23760"/>
<comment type="subcellular location">
    <subcellularLocation>
        <location evidence="1">Cell membrane</location>
        <topology evidence="1">Multi-pass membrane protein</topology>
    </subcellularLocation>
</comment>
<dbReference type="InterPro" id="IPR003807">
    <property type="entry name" value="DUF202"/>
</dbReference>
<keyword evidence="10" id="KW-1185">Reference proteome</keyword>
<proteinExistence type="predicted"/>
<dbReference type="AlphaFoldDB" id="A0A1U7IYZ1"/>
<evidence type="ECO:0000259" key="8">
    <source>
        <dbReference type="Pfam" id="PF02656"/>
    </source>
</evidence>
<feature type="transmembrane region" description="Helical" evidence="7">
    <location>
        <begin position="31"/>
        <end position="53"/>
    </location>
</feature>
<evidence type="ECO:0000256" key="4">
    <source>
        <dbReference type="ARBA" id="ARBA00022989"/>
    </source>
</evidence>
<sequence>MGDRPQGTTAPAPSPKPASRTRDHLANERTYLAWMRTAIALIGFGVLIARLRYLVSPDVPGTGQGWLVGLGLSSIGLVTVLLSTWHYFAVLDAIESNTYEPSRRWVILFSLVVTLLGAGVLYVLFSAPATVKGFSMM</sequence>
<keyword evidence="5 7" id="KW-0472">Membrane</keyword>
<evidence type="ECO:0000256" key="1">
    <source>
        <dbReference type="ARBA" id="ARBA00004651"/>
    </source>
</evidence>
<dbReference type="EMBL" id="MRCG01000027">
    <property type="protein sequence ID" value="OKH43990.1"/>
    <property type="molecule type" value="Genomic_DNA"/>
</dbReference>
<keyword evidence="2" id="KW-1003">Cell membrane</keyword>
<feature type="transmembrane region" description="Helical" evidence="7">
    <location>
        <begin position="65"/>
        <end position="85"/>
    </location>
</feature>
<dbReference type="Proteomes" id="UP000185557">
    <property type="component" value="Unassembled WGS sequence"/>
</dbReference>
<dbReference type="PANTHER" id="PTHR34187:SF2">
    <property type="entry name" value="DUF202 DOMAIN-CONTAINING PROTEIN"/>
    <property type="match status" value="1"/>
</dbReference>
<evidence type="ECO:0000256" key="6">
    <source>
        <dbReference type="SAM" id="MobiDB-lite"/>
    </source>
</evidence>
<evidence type="ECO:0000313" key="9">
    <source>
        <dbReference type="EMBL" id="OKH43990.1"/>
    </source>
</evidence>
<evidence type="ECO:0000256" key="7">
    <source>
        <dbReference type="SAM" id="Phobius"/>
    </source>
</evidence>